<dbReference type="SUPFAM" id="SSF54523">
    <property type="entry name" value="Pili subunits"/>
    <property type="match status" value="1"/>
</dbReference>
<dbReference type="PANTHER" id="PTHR38779:SF2">
    <property type="entry name" value="TYPE II SECRETION SYSTEM PROTEIN I-RELATED"/>
    <property type="match status" value="1"/>
</dbReference>
<accession>A0A0F7HH85</accession>
<keyword evidence="6 10" id="KW-0997">Cell inner membrane</keyword>
<evidence type="ECO:0000313" key="13">
    <source>
        <dbReference type="EMBL" id="VTR57802.1"/>
    </source>
</evidence>
<keyword evidence="8" id="KW-1133">Transmembrane helix</keyword>
<evidence type="ECO:0000256" key="8">
    <source>
        <dbReference type="ARBA" id="ARBA00022989"/>
    </source>
</evidence>
<dbReference type="STRING" id="47917.AV650_20980"/>
<dbReference type="InterPro" id="IPR012902">
    <property type="entry name" value="N_methyl_site"/>
</dbReference>
<evidence type="ECO:0000256" key="9">
    <source>
        <dbReference type="ARBA" id="ARBA00023136"/>
    </source>
</evidence>
<evidence type="ECO:0000259" key="11">
    <source>
        <dbReference type="Pfam" id="PF02501"/>
    </source>
</evidence>
<evidence type="ECO:0000256" key="1">
    <source>
        <dbReference type="ARBA" id="ARBA00003161"/>
    </source>
</evidence>
<comment type="subunit">
    <text evidence="10">Type II secretion is composed of four main components: the outer membrane complex, the inner membrane complex, the cytoplasmic secretion ATPase and the periplasm-spanning pseudopilus.</text>
</comment>
<keyword evidence="9" id="KW-0472">Membrane</keyword>
<protein>
    <recommendedName>
        <fullName evidence="10">Type II secretion system protein I</fullName>
        <shortName evidence="10">T2SS minor pseudopilin I</shortName>
    </recommendedName>
</protein>
<dbReference type="RefSeq" id="WP_024486641.1">
    <property type="nucleotide sequence ID" value="NZ_CAMKJC010000001.1"/>
</dbReference>
<comment type="subcellular location">
    <subcellularLocation>
        <location evidence="2 10">Cell inner membrane</location>
        <topology evidence="2 10">Single-pass membrane protein</topology>
    </subcellularLocation>
</comment>
<dbReference type="PANTHER" id="PTHR38779">
    <property type="entry name" value="TYPE II SECRETION SYSTEM PROTEIN I-RELATED"/>
    <property type="match status" value="1"/>
</dbReference>
<dbReference type="PROSITE" id="PS00409">
    <property type="entry name" value="PROKAR_NTER_METHYL"/>
    <property type="match status" value="1"/>
</dbReference>
<dbReference type="EMBL" id="LR134492">
    <property type="protein sequence ID" value="VEI72965.1"/>
    <property type="molecule type" value="Genomic_DNA"/>
</dbReference>
<sequence>MSTQRGMTLLEVLVALIVFALAGLAVLQTTAQQAGSIGRMEEKILASWLADNQQVRLHLDKTWPEKRWIGTTVTYAGEEWSVRWQGVDTELGQLRALDVEVRRHKEDAAPVVSLRSYVVRE</sequence>
<evidence type="ECO:0000256" key="6">
    <source>
        <dbReference type="ARBA" id="ARBA00022519"/>
    </source>
</evidence>
<name>A0A0F7HH85_SERFO</name>
<dbReference type="Pfam" id="PF02501">
    <property type="entry name" value="T2SSI"/>
    <property type="match status" value="1"/>
</dbReference>
<dbReference type="InterPro" id="IPR010052">
    <property type="entry name" value="T2SS_protein-GspI"/>
</dbReference>
<dbReference type="Gene3D" id="3.30.1300.30">
    <property type="entry name" value="GSPII I/J protein-like"/>
    <property type="match status" value="1"/>
</dbReference>
<proteinExistence type="inferred from homology"/>
<evidence type="ECO:0000256" key="4">
    <source>
        <dbReference type="ARBA" id="ARBA00022475"/>
    </source>
</evidence>
<dbReference type="AlphaFoldDB" id="A0A0F7HH85"/>
<dbReference type="InterPro" id="IPR045584">
    <property type="entry name" value="Pilin-like"/>
</dbReference>
<evidence type="ECO:0000256" key="7">
    <source>
        <dbReference type="ARBA" id="ARBA00022692"/>
    </source>
</evidence>
<dbReference type="KEGG" id="sfw:WN53_25255"/>
<keyword evidence="7" id="KW-0812">Transmembrane</keyword>
<gene>
    <name evidence="13" type="ORF">NCTC12965_07541</name>
    <name evidence="12" type="ORF">NCTC13193_03911</name>
</gene>
<evidence type="ECO:0000256" key="5">
    <source>
        <dbReference type="ARBA" id="ARBA00022481"/>
    </source>
</evidence>
<evidence type="ECO:0000313" key="14">
    <source>
        <dbReference type="Proteomes" id="UP000270487"/>
    </source>
</evidence>
<reference evidence="12 14" key="1">
    <citation type="submission" date="2018-12" db="EMBL/GenBank/DDBJ databases">
        <authorList>
            <consortium name="Pathogen Informatics"/>
        </authorList>
    </citation>
    <scope>NUCLEOTIDE SEQUENCE [LARGE SCALE GENOMIC DNA]</scope>
    <source>
        <strain evidence="13">NCTC12965</strain>
        <strain evidence="12 14">NCTC13193</strain>
    </source>
</reference>
<dbReference type="NCBIfam" id="TIGR01707">
    <property type="entry name" value="gspI"/>
    <property type="match status" value="1"/>
</dbReference>
<keyword evidence="4" id="KW-1003">Cell membrane</keyword>
<dbReference type="Proteomes" id="UP000270487">
    <property type="component" value="Chromosome"/>
</dbReference>
<dbReference type="GO" id="GO:0015628">
    <property type="term" value="P:protein secretion by the type II secretion system"/>
    <property type="evidence" value="ECO:0007669"/>
    <property type="project" value="UniProtKB-UniRule"/>
</dbReference>
<comment type="PTM">
    <text evidence="10">Cleaved by prepilin peptidase.</text>
</comment>
<dbReference type="GO" id="GO:0005886">
    <property type="term" value="C:plasma membrane"/>
    <property type="evidence" value="ECO:0007669"/>
    <property type="project" value="UniProtKB-SubCell"/>
</dbReference>
<evidence type="ECO:0000313" key="12">
    <source>
        <dbReference type="EMBL" id="VEI72965.1"/>
    </source>
</evidence>
<dbReference type="GO" id="GO:0015627">
    <property type="term" value="C:type II protein secretion system complex"/>
    <property type="evidence" value="ECO:0007669"/>
    <property type="project" value="UniProtKB-UniRule"/>
</dbReference>
<evidence type="ECO:0000256" key="2">
    <source>
        <dbReference type="ARBA" id="ARBA00004377"/>
    </source>
</evidence>
<organism evidence="12 14">
    <name type="scientific">Serratia fonticola</name>
    <dbReference type="NCBI Taxonomy" id="47917"/>
    <lineage>
        <taxon>Bacteria</taxon>
        <taxon>Pseudomonadati</taxon>
        <taxon>Pseudomonadota</taxon>
        <taxon>Gammaproteobacteria</taxon>
        <taxon>Enterobacterales</taxon>
        <taxon>Yersiniaceae</taxon>
        <taxon>Serratia</taxon>
    </lineage>
</organism>
<dbReference type="EMBL" id="CABEEZ010000148">
    <property type="protein sequence ID" value="VTR57802.1"/>
    <property type="molecule type" value="Genomic_DNA"/>
</dbReference>
<comment type="similarity">
    <text evidence="3 10">Belongs to the GSP I family.</text>
</comment>
<feature type="domain" description="Type II secretion system protein GspI C-terminal" evidence="11">
    <location>
        <begin position="40"/>
        <end position="118"/>
    </location>
</feature>
<dbReference type="Pfam" id="PF07963">
    <property type="entry name" value="N_methyl"/>
    <property type="match status" value="1"/>
</dbReference>
<dbReference type="InterPro" id="IPR003413">
    <property type="entry name" value="T2SS_GspI_C"/>
</dbReference>
<dbReference type="NCBIfam" id="TIGR02532">
    <property type="entry name" value="IV_pilin_GFxxxE"/>
    <property type="match status" value="1"/>
</dbReference>
<evidence type="ECO:0000256" key="3">
    <source>
        <dbReference type="ARBA" id="ARBA00008358"/>
    </source>
</evidence>
<dbReference type="GeneID" id="30323495"/>
<keyword evidence="5 10" id="KW-0488">Methylation</keyword>
<comment type="function">
    <text evidence="1">Component of the type II secretion system required for the energy-dependent secretion of extracellular factors such as proteases and toxins from the periplasm. Part of the pseudopilus tip complex that is critical for the recognition and binding of secretion substrates.</text>
</comment>
<evidence type="ECO:0000256" key="10">
    <source>
        <dbReference type="RuleBase" id="RU368030"/>
    </source>
</evidence>